<gene>
    <name evidence="2" type="ORF">METZ01_LOCUS499009</name>
</gene>
<dbReference type="SUPFAM" id="SSF48310">
    <property type="entry name" value="Aldehyde ferredoxin oxidoreductase, C-terminal domains"/>
    <property type="match status" value="1"/>
</dbReference>
<dbReference type="GO" id="GO:0009055">
    <property type="term" value="F:electron transfer activity"/>
    <property type="evidence" value="ECO:0007669"/>
    <property type="project" value="InterPro"/>
</dbReference>
<dbReference type="InterPro" id="IPR013985">
    <property type="entry name" value="Ald_Fedxn_OxRdtase_dom3"/>
</dbReference>
<dbReference type="PANTHER" id="PTHR30038">
    <property type="entry name" value="ALDEHYDE FERREDOXIN OXIDOREDUCTASE"/>
    <property type="match status" value="1"/>
</dbReference>
<dbReference type="Gene3D" id="1.10.599.10">
    <property type="entry name" value="Aldehyde Ferredoxin Oxidoreductase Protein, subunit A, domain 3"/>
    <property type="match status" value="1"/>
</dbReference>
<dbReference type="Gene3D" id="1.10.569.10">
    <property type="entry name" value="Aldehyde Ferredoxin Oxidoreductase Protein, subunit A, domain 2"/>
    <property type="match status" value="1"/>
</dbReference>
<dbReference type="InterPro" id="IPR036021">
    <property type="entry name" value="Tungsten_al_ferr_oxy-like_C"/>
</dbReference>
<accession>A0A383DPI4</accession>
<organism evidence="2">
    <name type="scientific">marine metagenome</name>
    <dbReference type="NCBI Taxonomy" id="408172"/>
    <lineage>
        <taxon>unclassified sequences</taxon>
        <taxon>metagenomes</taxon>
        <taxon>ecological metagenomes</taxon>
    </lineage>
</organism>
<reference evidence="2" key="1">
    <citation type="submission" date="2018-05" db="EMBL/GenBank/DDBJ databases">
        <authorList>
            <person name="Lanie J.A."/>
            <person name="Ng W.-L."/>
            <person name="Kazmierczak K.M."/>
            <person name="Andrzejewski T.M."/>
            <person name="Davidsen T.M."/>
            <person name="Wayne K.J."/>
            <person name="Tettelin H."/>
            <person name="Glass J.I."/>
            <person name="Rusch D."/>
            <person name="Podicherti R."/>
            <person name="Tsui H.-C.T."/>
            <person name="Winkler M.E."/>
        </authorList>
    </citation>
    <scope>NUCLEOTIDE SEQUENCE</scope>
</reference>
<dbReference type="Pfam" id="PF01314">
    <property type="entry name" value="AFOR_C"/>
    <property type="match status" value="1"/>
</dbReference>
<evidence type="ECO:0000313" key="2">
    <source>
        <dbReference type="EMBL" id="SVE46155.1"/>
    </source>
</evidence>
<dbReference type="InterPro" id="IPR051919">
    <property type="entry name" value="W-dependent_AOR"/>
</dbReference>
<feature type="domain" description="Aldehyde ferredoxin oxidoreductase C-terminal" evidence="1">
    <location>
        <begin position="2"/>
        <end position="231"/>
    </location>
</feature>
<dbReference type="InterPro" id="IPR013984">
    <property type="entry name" value="Ald_Fedxn_OxRdtase_dom2"/>
</dbReference>
<dbReference type="GO" id="GO:0016625">
    <property type="term" value="F:oxidoreductase activity, acting on the aldehyde or oxo group of donors, iron-sulfur protein as acceptor"/>
    <property type="evidence" value="ECO:0007669"/>
    <property type="project" value="InterPro"/>
</dbReference>
<name>A0A383DPI4_9ZZZZ</name>
<protein>
    <recommendedName>
        <fullName evidence="1">Aldehyde ferredoxin oxidoreductase C-terminal domain-containing protein</fullName>
    </recommendedName>
</protein>
<dbReference type="AlphaFoldDB" id="A0A383DPI4"/>
<feature type="non-terminal residue" evidence="2">
    <location>
        <position position="1"/>
    </location>
</feature>
<dbReference type="EMBL" id="UINC01218921">
    <property type="protein sequence ID" value="SVE46155.1"/>
    <property type="molecule type" value="Genomic_DNA"/>
</dbReference>
<sequence length="234" mass="25146">VYALGPLCGINELSDIVEAAALCDELGMDTVSMGATIAWAMESFERGILTVEHTGGLDLRFGNASAVFACIKQTASRSSFGTLLAEGSLRAAQSLGHGSESWAMQVKGLEMPGYDPRHHDGLSLGLAVSARGACHNRAGLGLDDEMLLDNVKPDQDVEETVDREILREDRQALMDTLGICKFFHAAFDDLKQESFDLLSLIGGNGGSESEFAHLPGRVAVIRRLTNLREGLVLR</sequence>
<dbReference type="PANTHER" id="PTHR30038:SF0">
    <property type="entry name" value="TUNGSTEN-CONTAINING ALDEHYDE FERREDOXIN OXIDOREDUCTASE"/>
    <property type="match status" value="1"/>
</dbReference>
<feature type="non-terminal residue" evidence="2">
    <location>
        <position position="234"/>
    </location>
</feature>
<evidence type="ECO:0000259" key="1">
    <source>
        <dbReference type="Pfam" id="PF01314"/>
    </source>
</evidence>
<proteinExistence type="predicted"/>
<dbReference type="InterPro" id="IPR001203">
    <property type="entry name" value="OxRdtase_Ald_Fedxn_C"/>
</dbReference>
<dbReference type="GO" id="GO:0051536">
    <property type="term" value="F:iron-sulfur cluster binding"/>
    <property type="evidence" value="ECO:0007669"/>
    <property type="project" value="InterPro"/>
</dbReference>